<comment type="similarity">
    <text evidence="1">Belongs to the membrane fusion protein (MFP) (TC 8.A.1) family.</text>
</comment>
<dbReference type="RefSeq" id="WP_057794655.1">
    <property type="nucleotide sequence ID" value="NZ_CAXIBE010000024.1"/>
</dbReference>
<dbReference type="EMBL" id="JAUOQI010000005">
    <property type="protein sequence ID" value="MDO6577462.1"/>
    <property type="molecule type" value="Genomic_DNA"/>
</dbReference>
<reference evidence="3" key="2">
    <citation type="submission" date="2023-07" db="EMBL/GenBank/DDBJ databases">
        <title>Genome content predicts the carbon catabolic preferences of heterotrophic bacteria.</title>
        <authorList>
            <person name="Gralka M."/>
        </authorList>
    </citation>
    <scope>NUCLEOTIDE SEQUENCE</scope>
    <source>
        <strain evidence="3">F2M12</strain>
    </source>
</reference>
<dbReference type="Proteomes" id="UP001170717">
    <property type="component" value="Unassembled WGS sequence"/>
</dbReference>
<dbReference type="GO" id="GO:1990281">
    <property type="term" value="C:efflux pump complex"/>
    <property type="evidence" value="ECO:0007669"/>
    <property type="project" value="TreeGrafter"/>
</dbReference>
<sequence length="378" mass="41743">MKKLISSTRLVGLICSVALIMVLVINATAVEQTGHIRSDFIPVVDIQKVELRQHQIMIRGYGEIAPYESTQLSSELSGKVIQWNPEFTPGGVIKKGELLFKIESDTYHARVLRSKENYAMARTRLIEERAKANVAAKDVADVAQEKISALYLREPQLLQAQRAVDAALAELELAERMLDECNVVAPFDSLVVRRDIGKGQFVNVGQTVALLHNIEFAEIHVPIAGFDAAFLPDQINDLPAKVESATGVSRQVNISRDLGIVDSITRMRKVVVKVDDPYGIATDRQPMRFGEFVEVSFLGKQITSAYKVPRQSLVDQGVWLINEDNQLKNESVSVLRSEPGFYLVKGDLGNTALIVTSLPDFPIEGTIVNPRSPASPVL</sequence>
<dbReference type="GO" id="GO:0015562">
    <property type="term" value="F:efflux transmembrane transporter activity"/>
    <property type="evidence" value="ECO:0007669"/>
    <property type="project" value="TreeGrafter"/>
</dbReference>
<keyword evidence="4" id="KW-1185">Reference proteome</keyword>
<evidence type="ECO:0000313" key="5">
    <source>
        <dbReference type="Proteomes" id="UP001170717"/>
    </source>
</evidence>
<protein>
    <submittedName>
        <fullName evidence="3">Efflux RND transporter periplasmic adaptor subunit</fullName>
    </submittedName>
</protein>
<evidence type="ECO:0000313" key="2">
    <source>
        <dbReference type="EMBL" id="AMJ72928.1"/>
    </source>
</evidence>
<organism evidence="3 5">
    <name type="scientific">Alteromonas stellipolaris</name>
    <dbReference type="NCBI Taxonomy" id="233316"/>
    <lineage>
        <taxon>Bacteria</taxon>
        <taxon>Pseudomonadati</taxon>
        <taxon>Pseudomonadota</taxon>
        <taxon>Gammaproteobacteria</taxon>
        <taxon>Alteromonadales</taxon>
        <taxon>Alteromonadaceae</taxon>
        <taxon>Alteromonas/Salinimonas group</taxon>
        <taxon>Alteromonas</taxon>
    </lineage>
</organism>
<dbReference type="NCBIfam" id="TIGR01730">
    <property type="entry name" value="RND_mfp"/>
    <property type="match status" value="1"/>
</dbReference>
<evidence type="ECO:0000256" key="1">
    <source>
        <dbReference type="ARBA" id="ARBA00009477"/>
    </source>
</evidence>
<dbReference type="EMBL" id="CP013926">
    <property type="protein sequence ID" value="AMJ72928.1"/>
    <property type="molecule type" value="Genomic_DNA"/>
</dbReference>
<dbReference type="Gene3D" id="2.40.30.170">
    <property type="match status" value="1"/>
</dbReference>
<dbReference type="Gene3D" id="1.10.287.470">
    <property type="entry name" value="Helix hairpin bin"/>
    <property type="match status" value="1"/>
</dbReference>
<dbReference type="KEGG" id="asq:AVL57_02415"/>
<gene>
    <name evidence="2" type="ORF">AVL57_02415</name>
    <name evidence="3" type="ORF">Q4527_08660</name>
</gene>
<dbReference type="PANTHER" id="PTHR30469:SF12">
    <property type="entry name" value="MULTIDRUG RESISTANCE PROTEIN MDTA"/>
    <property type="match status" value="1"/>
</dbReference>
<dbReference type="InterPro" id="IPR006143">
    <property type="entry name" value="RND_pump_MFP"/>
</dbReference>
<dbReference type="SUPFAM" id="SSF111369">
    <property type="entry name" value="HlyD-like secretion proteins"/>
    <property type="match status" value="1"/>
</dbReference>
<evidence type="ECO:0000313" key="4">
    <source>
        <dbReference type="Proteomes" id="UP000056750"/>
    </source>
</evidence>
<dbReference type="Proteomes" id="UP000056750">
    <property type="component" value="Chromosome"/>
</dbReference>
<dbReference type="PANTHER" id="PTHR30469">
    <property type="entry name" value="MULTIDRUG RESISTANCE PROTEIN MDTA"/>
    <property type="match status" value="1"/>
</dbReference>
<dbReference type="Gene3D" id="2.40.50.100">
    <property type="match status" value="1"/>
</dbReference>
<dbReference type="AlphaFoldDB" id="A0AAW7Z0D1"/>
<reference evidence="2 4" key="1">
    <citation type="submission" date="2015-12" db="EMBL/GenBank/DDBJ databases">
        <title>Intraspecies pangenome expansion in the marine bacterium Alteromonas.</title>
        <authorList>
            <person name="Lopez-Perez M."/>
            <person name="Rodriguez-Valera F."/>
        </authorList>
    </citation>
    <scope>NUCLEOTIDE SEQUENCE [LARGE SCALE GENOMIC DNA]</scope>
    <source>
        <strain evidence="2 4">LMG 21861</strain>
    </source>
</reference>
<proteinExistence type="inferred from homology"/>
<accession>A0AAW7Z0D1</accession>
<name>A0AAW7Z0D1_9ALTE</name>
<evidence type="ECO:0000313" key="3">
    <source>
        <dbReference type="EMBL" id="MDO6577462.1"/>
    </source>
</evidence>